<dbReference type="AlphaFoldDB" id="A0A0E9THU3"/>
<organism evidence="1">
    <name type="scientific">Anguilla anguilla</name>
    <name type="common">European freshwater eel</name>
    <name type="synonym">Muraena anguilla</name>
    <dbReference type="NCBI Taxonomy" id="7936"/>
    <lineage>
        <taxon>Eukaryota</taxon>
        <taxon>Metazoa</taxon>
        <taxon>Chordata</taxon>
        <taxon>Craniata</taxon>
        <taxon>Vertebrata</taxon>
        <taxon>Euteleostomi</taxon>
        <taxon>Actinopterygii</taxon>
        <taxon>Neopterygii</taxon>
        <taxon>Teleostei</taxon>
        <taxon>Anguilliformes</taxon>
        <taxon>Anguillidae</taxon>
        <taxon>Anguilla</taxon>
    </lineage>
</organism>
<protein>
    <submittedName>
        <fullName evidence="1">Uncharacterized protein</fullName>
    </submittedName>
</protein>
<proteinExistence type="predicted"/>
<name>A0A0E9THU3_ANGAN</name>
<dbReference type="EMBL" id="GBXM01056304">
    <property type="protein sequence ID" value="JAH52273.1"/>
    <property type="molecule type" value="Transcribed_RNA"/>
</dbReference>
<evidence type="ECO:0000313" key="1">
    <source>
        <dbReference type="EMBL" id="JAH52273.1"/>
    </source>
</evidence>
<accession>A0A0E9THU3</accession>
<reference evidence="1" key="2">
    <citation type="journal article" date="2015" name="Fish Shellfish Immunol.">
        <title>Early steps in the European eel (Anguilla anguilla)-Vibrio vulnificus interaction in the gills: Role of the RtxA13 toxin.</title>
        <authorList>
            <person name="Callol A."/>
            <person name="Pajuelo D."/>
            <person name="Ebbesson L."/>
            <person name="Teles M."/>
            <person name="MacKenzie S."/>
            <person name="Amaro C."/>
        </authorList>
    </citation>
    <scope>NUCLEOTIDE SEQUENCE</scope>
</reference>
<reference evidence="1" key="1">
    <citation type="submission" date="2014-11" db="EMBL/GenBank/DDBJ databases">
        <authorList>
            <person name="Amaro Gonzalez C."/>
        </authorList>
    </citation>
    <scope>NUCLEOTIDE SEQUENCE</scope>
</reference>
<sequence length="38" mass="4595">MFCYSLAHTDTLGSGPYLVNVYLFIRNRHYRRIYQVNI</sequence>